<comment type="caution">
    <text evidence="3">The sequence shown here is derived from an EMBL/GenBank/DDBJ whole genome shotgun (WGS) entry which is preliminary data.</text>
</comment>
<dbReference type="EMBL" id="PEBX01000065">
    <property type="protein sequence ID" value="PTQ55866.1"/>
    <property type="molecule type" value="Genomic_DNA"/>
</dbReference>
<keyword evidence="2" id="KW-0472">Membrane</keyword>
<feature type="transmembrane region" description="Helical" evidence="2">
    <location>
        <begin position="18"/>
        <end position="39"/>
    </location>
</feature>
<protein>
    <submittedName>
        <fullName evidence="3">Uncharacterized protein</fullName>
    </submittedName>
</protein>
<keyword evidence="2" id="KW-0812">Transmembrane</keyword>
<feature type="compositionally biased region" description="Polar residues" evidence="1">
    <location>
        <begin position="227"/>
        <end position="245"/>
    </location>
</feature>
<dbReference type="Proteomes" id="UP000244338">
    <property type="component" value="Unassembled WGS sequence"/>
</dbReference>
<keyword evidence="2" id="KW-1133">Transmembrane helix</keyword>
<accession>A0A2R6XZK9</accession>
<feature type="compositionally biased region" description="Low complexity" evidence="1">
    <location>
        <begin position="207"/>
        <end position="217"/>
    </location>
</feature>
<organism evidence="3 4">
    <name type="scientific">Candidatus Carbonibacillus altaicus</name>
    <dbReference type="NCBI Taxonomy" id="2163959"/>
    <lineage>
        <taxon>Bacteria</taxon>
        <taxon>Bacillati</taxon>
        <taxon>Bacillota</taxon>
        <taxon>Bacilli</taxon>
        <taxon>Bacillales</taxon>
        <taxon>Candidatus Carbonibacillus</taxon>
    </lineage>
</organism>
<evidence type="ECO:0000256" key="1">
    <source>
        <dbReference type="SAM" id="MobiDB-lite"/>
    </source>
</evidence>
<evidence type="ECO:0000256" key="2">
    <source>
        <dbReference type="SAM" id="Phobius"/>
    </source>
</evidence>
<feature type="region of interest" description="Disordered" evidence="1">
    <location>
        <begin position="204"/>
        <end position="254"/>
    </location>
</feature>
<reference evidence="4" key="1">
    <citation type="journal article" date="2018" name="Sci. Rep.">
        <title>Lignite coal burning seam in the remote Altai Mountains harbors a hydrogen-driven thermophilic microbial community.</title>
        <authorList>
            <person name="Kadnikov V.V."/>
            <person name="Mardanov A.V."/>
            <person name="Ivasenko D.A."/>
            <person name="Antsiferov D.V."/>
            <person name="Beletsky A.V."/>
            <person name="Karnachuk O.V."/>
            <person name="Ravin N.V."/>
        </authorList>
    </citation>
    <scope>NUCLEOTIDE SEQUENCE [LARGE SCALE GENOMIC DNA]</scope>
</reference>
<evidence type="ECO:0000313" key="4">
    <source>
        <dbReference type="Proteomes" id="UP000244338"/>
    </source>
</evidence>
<name>A0A2R6XZK9_9BACL</name>
<proteinExistence type="predicted"/>
<evidence type="ECO:0000313" key="3">
    <source>
        <dbReference type="EMBL" id="PTQ55866.1"/>
    </source>
</evidence>
<dbReference type="AlphaFoldDB" id="A0A2R6XZK9"/>
<sequence length="254" mass="28588">MYNKLFQRMVLTAIRAPLWLEVLLVWLVTTMAIGLYWAYEDLARLQAMQADARDTLRQHTAEKDRLFEAQRSLQQTWREHNVQEAYVQTIISDRQSLWEALRAIEFRVVTDVDVSQLQLRIGEQLTLVASVHPDLTKAADWLDALRDLPPFVGLPQWSPLVLRPVETIPIPGSAEGHEDFASNDFQAQVQTEGRYEFTISFSKASGDTSSTEDTSTSALKKEGMNSPDLNNTPTFSNDSGSSNERGGTDHGAHP</sequence>
<gene>
    <name evidence="3" type="ORF">BSOLF_1323</name>
</gene>